<dbReference type="AlphaFoldDB" id="A0A5C2SCB9"/>
<accession>A0A5C2SCB9</accession>
<organism evidence="2 3">
    <name type="scientific">Lentinus tigrinus ALCF2SS1-6</name>
    <dbReference type="NCBI Taxonomy" id="1328759"/>
    <lineage>
        <taxon>Eukaryota</taxon>
        <taxon>Fungi</taxon>
        <taxon>Dikarya</taxon>
        <taxon>Basidiomycota</taxon>
        <taxon>Agaricomycotina</taxon>
        <taxon>Agaricomycetes</taxon>
        <taxon>Polyporales</taxon>
        <taxon>Polyporaceae</taxon>
        <taxon>Lentinus</taxon>
    </lineage>
</organism>
<evidence type="ECO:0000256" key="1">
    <source>
        <dbReference type="SAM" id="Phobius"/>
    </source>
</evidence>
<proteinExistence type="predicted"/>
<keyword evidence="1" id="KW-1133">Transmembrane helix</keyword>
<dbReference type="EMBL" id="ML122264">
    <property type="protein sequence ID" value="RPD60918.1"/>
    <property type="molecule type" value="Genomic_DNA"/>
</dbReference>
<sequence>MADSAIAREGAPVVPATLLLIASFVFSSPSASSLVSLLVLPPHPRRPITVPRAALRRVCAVISTPASLYTLVIAALTLTSPPATFNTRPVRYILPPAPTQ</sequence>
<evidence type="ECO:0000313" key="2">
    <source>
        <dbReference type="EMBL" id="RPD60918.1"/>
    </source>
</evidence>
<evidence type="ECO:0000313" key="3">
    <source>
        <dbReference type="Proteomes" id="UP000313359"/>
    </source>
</evidence>
<keyword evidence="1" id="KW-0812">Transmembrane</keyword>
<name>A0A5C2SCB9_9APHY</name>
<keyword evidence="3" id="KW-1185">Reference proteome</keyword>
<keyword evidence="1" id="KW-0472">Membrane</keyword>
<feature type="transmembrane region" description="Helical" evidence="1">
    <location>
        <begin position="60"/>
        <end position="79"/>
    </location>
</feature>
<protein>
    <submittedName>
        <fullName evidence="2">Uncharacterized protein</fullName>
    </submittedName>
</protein>
<feature type="transmembrane region" description="Helical" evidence="1">
    <location>
        <begin position="18"/>
        <end position="40"/>
    </location>
</feature>
<gene>
    <name evidence="2" type="ORF">L227DRAFT_87241</name>
</gene>
<dbReference type="Proteomes" id="UP000313359">
    <property type="component" value="Unassembled WGS sequence"/>
</dbReference>
<reference evidence="2" key="1">
    <citation type="journal article" date="2018" name="Genome Biol. Evol.">
        <title>Genomics and development of Lentinus tigrinus, a white-rot wood-decaying mushroom with dimorphic fruiting bodies.</title>
        <authorList>
            <person name="Wu B."/>
            <person name="Xu Z."/>
            <person name="Knudson A."/>
            <person name="Carlson A."/>
            <person name="Chen N."/>
            <person name="Kovaka S."/>
            <person name="LaButti K."/>
            <person name="Lipzen A."/>
            <person name="Pennachio C."/>
            <person name="Riley R."/>
            <person name="Schakwitz W."/>
            <person name="Umezawa K."/>
            <person name="Ohm R.A."/>
            <person name="Grigoriev I.V."/>
            <person name="Nagy L.G."/>
            <person name="Gibbons J."/>
            <person name="Hibbett D."/>
        </authorList>
    </citation>
    <scope>NUCLEOTIDE SEQUENCE [LARGE SCALE GENOMIC DNA]</scope>
    <source>
        <strain evidence="2">ALCF2SS1-6</strain>
    </source>
</reference>